<dbReference type="OrthoDB" id="4321277at2"/>
<accession>A0A1E5PKY3</accession>
<dbReference type="RefSeq" id="WP_069918341.1">
    <property type="nucleotide sequence ID" value="NZ_MEHK01000001.1"/>
</dbReference>
<evidence type="ECO:0000313" key="1">
    <source>
        <dbReference type="EMBL" id="OEJ30197.1"/>
    </source>
</evidence>
<protein>
    <submittedName>
        <fullName evidence="1">Uncharacterized protein</fullName>
    </submittedName>
</protein>
<name>A0A1E5PKY3_9ACTN</name>
<dbReference type="EMBL" id="MEHK01000001">
    <property type="protein sequence ID" value="OEJ30197.1"/>
    <property type="molecule type" value="Genomic_DNA"/>
</dbReference>
<gene>
    <name evidence="1" type="ORF">BGK67_01385</name>
</gene>
<keyword evidence="2" id="KW-1185">Reference proteome</keyword>
<reference evidence="1 2" key="1">
    <citation type="submission" date="2016-08" db="EMBL/GenBank/DDBJ databases">
        <title>The complete genome of Streptomyces subrutilus 10-1-1.</title>
        <authorList>
            <person name="Chen X."/>
        </authorList>
    </citation>
    <scope>NUCLEOTIDE SEQUENCE [LARGE SCALE GENOMIC DNA]</scope>
    <source>
        <strain evidence="1 2">10-1-1</strain>
    </source>
</reference>
<evidence type="ECO:0000313" key="2">
    <source>
        <dbReference type="Proteomes" id="UP000095705"/>
    </source>
</evidence>
<proteinExistence type="predicted"/>
<dbReference type="AlphaFoldDB" id="A0A1E5PKY3"/>
<comment type="caution">
    <text evidence="1">The sequence shown here is derived from an EMBL/GenBank/DDBJ whole genome shotgun (WGS) entry which is preliminary data.</text>
</comment>
<organism evidence="1 2">
    <name type="scientific">Streptomyces subrutilus</name>
    <dbReference type="NCBI Taxonomy" id="36818"/>
    <lineage>
        <taxon>Bacteria</taxon>
        <taxon>Bacillati</taxon>
        <taxon>Actinomycetota</taxon>
        <taxon>Actinomycetes</taxon>
        <taxon>Kitasatosporales</taxon>
        <taxon>Streptomycetaceae</taxon>
        <taxon>Streptomyces</taxon>
    </lineage>
</organism>
<dbReference type="Proteomes" id="UP000095705">
    <property type="component" value="Unassembled WGS sequence"/>
</dbReference>
<sequence length="116" mass="13636">MTDESTFPDDLLQLQERLHRAHAEHRTYLASLPWSVDPLTGWERGERYSHRRDVPDSPGWTDEQKQTVDRMWAEIRKLSIAVVDHPHWKSVPTEIRVKSRMQLKRQARPAEVSEAA</sequence>